<name>A0ABZ3C9X9_9ACTN</name>
<dbReference type="Proteomes" id="UP001434337">
    <property type="component" value="Chromosome"/>
</dbReference>
<organism evidence="4 5">
    <name type="scientific">Propioniciclava soli</name>
    <dbReference type="NCBI Taxonomy" id="2775081"/>
    <lineage>
        <taxon>Bacteria</taxon>
        <taxon>Bacillati</taxon>
        <taxon>Actinomycetota</taxon>
        <taxon>Actinomycetes</taxon>
        <taxon>Propionibacteriales</taxon>
        <taxon>Propionibacteriaceae</taxon>
        <taxon>Propioniciclava</taxon>
    </lineage>
</organism>
<proteinExistence type="predicted"/>
<feature type="transmembrane region" description="Helical" evidence="2">
    <location>
        <begin position="175"/>
        <end position="202"/>
    </location>
</feature>
<feature type="transmembrane region" description="Helical" evidence="2">
    <location>
        <begin position="245"/>
        <end position="270"/>
    </location>
</feature>
<protein>
    <submittedName>
        <fullName evidence="4">DUF418 domain-containing protein</fullName>
    </submittedName>
</protein>
<dbReference type="EMBL" id="CP115965">
    <property type="protein sequence ID" value="WZW99577.1"/>
    <property type="molecule type" value="Genomic_DNA"/>
</dbReference>
<feature type="transmembrane region" description="Helical" evidence="2">
    <location>
        <begin position="367"/>
        <end position="386"/>
    </location>
</feature>
<dbReference type="InterPro" id="IPR007349">
    <property type="entry name" value="DUF418"/>
</dbReference>
<dbReference type="Pfam" id="PF04235">
    <property type="entry name" value="DUF418"/>
    <property type="match status" value="1"/>
</dbReference>
<dbReference type="InterPro" id="IPR052529">
    <property type="entry name" value="Bact_Transport_Assoc"/>
</dbReference>
<evidence type="ECO:0000256" key="2">
    <source>
        <dbReference type="SAM" id="Phobius"/>
    </source>
</evidence>
<evidence type="ECO:0000313" key="4">
    <source>
        <dbReference type="EMBL" id="WZW99577.1"/>
    </source>
</evidence>
<keyword evidence="5" id="KW-1185">Reference proteome</keyword>
<dbReference type="PANTHER" id="PTHR30590:SF2">
    <property type="entry name" value="INNER MEMBRANE PROTEIN"/>
    <property type="match status" value="1"/>
</dbReference>
<feature type="region of interest" description="Disordered" evidence="1">
    <location>
        <begin position="437"/>
        <end position="468"/>
    </location>
</feature>
<accession>A0ABZ3C9X9</accession>
<dbReference type="PANTHER" id="PTHR30590">
    <property type="entry name" value="INNER MEMBRANE PROTEIN"/>
    <property type="match status" value="1"/>
</dbReference>
<feature type="transmembrane region" description="Helical" evidence="2">
    <location>
        <begin position="290"/>
        <end position="307"/>
    </location>
</feature>
<keyword evidence="2" id="KW-1133">Transmembrane helix</keyword>
<evidence type="ECO:0000256" key="1">
    <source>
        <dbReference type="SAM" id="MobiDB-lite"/>
    </source>
</evidence>
<dbReference type="RefSeq" id="WP_342373185.1">
    <property type="nucleotide sequence ID" value="NZ_CP115965.1"/>
</dbReference>
<reference evidence="4 5" key="1">
    <citation type="journal article" date="2023" name="Environ Microbiome">
        <title>A coral-associated actinobacterium mitigates coral bleaching under heat stress.</title>
        <authorList>
            <person name="Li J."/>
            <person name="Zou Y."/>
            <person name="Li Q."/>
            <person name="Zhang J."/>
            <person name="Bourne D.G."/>
            <person name="Lyu Y."/>
            <person name="Liu C."/>
            <person name="Zhang S."/>
        </authorList>
    </citation>
    <scope>NUCLEOTIDE SEQUENCE [LARGE SCALE GENOMIC DNA]</scope>
    <source>
        <strain evidence="4 5">SCSIO 13291</strain>
    </source>
</reference>
<feature type="transmembrane region" description="Helical" evidence="2">
    <location>
        <begin position="136"/>
        <end position="169"/>
    </location>
</feature>
<feature type="transmembrane region" description="Helical" evidence="2">
    <location>
        <begin position="392"/>
        <end position="413"/>
    </location>
</feature>
<sequence>MPTTPPPPHALPAPRPLPPPPPPPWYLPPAATGRSRAPDLARGVMLLLIAWANSTWYLWGRESDAASWTSAHPADGGPLDRALRAVMAVAIDGHVYPMFAFLFGYGMVQLARSRVARGWSPPAIVRHLQRRHAFMLLFGFAHALLLFAGDVLGAYGLAGLVLVALLFGARDRTLLVWTVVFACLFCSPALLTVVAAPLLWWLTRDAPELDAADLGAAGLDAVPFGSLADLFAGQTNYLVAALVRAVLWLVSTPSVVLGFTVPAMILLGWLAARRGILERPAEHRRLLTRVAVGGLGLGWLGGVPLALEHLGVLVLPVTVSWAPMTLSYALGPFAGVGYVALFGRLAARDRAPGPVGRAVAALGQRSLSGYLWQSIVMAPLLAAWGFGLGAHVTTAGVLAIASGVWLASVLIAARLGARNRPGPFEALLRRLIGPPDAAQVRGNPAPEIRTPPHGPGAPPAATDAPGSR</sequence>
<keyword evidence="2" id="KW-0472">Membrane</keyword>
<gene>
    <name evidence="4" type="ORF">PCC79_05120</name>
</gene>
<feature type="transmembrane region" description="Helical" evidence="2">
    <location>
        <begin position="327"/>
        <end position="347"/>
    </location>
</feature>
<feature type="compositionally biased region" description="Pro residues" evidence="1">
    <location>
        <begin position="1"/>
        <end position="27"/>
    </location>
</feature>
<feature type="domain" description="DUF418" evidence="3">
    <location>
        <begin position="271"/>
        <end position="431"/>
    </location>
</feature>
<feature type="compositionally biased region" description="Low complexity" evidence="1">
    <location>
        <begin position="459"/>
        <end position="468"/>
    </location>
</feature>
<feature type="region of interest" description="Disordered" evidence="1">
    <location>
        <begin position="1"/>
        <end position="30"/>
    </location>
</feature>
<keyword evidence="2" id="KW-0812">Transmembrane</keyword>
<evidence type="ECO:0000313" key="5">
    <source>
        <dbReference type="Proteomes" id="UP001434337"/>
    </source>
</evidence>
<evidence type="ECO:0000259" key="3">
    <source>
        <dbReference type="Pfam" id="PF04235"/>
    </source>
</evidence>